<keyword evidence="7 13" id="KW-1133">Transmembrane helix</keyword>
<feature type="domain" description="TNFR-Cys" evidence="16">
    <location>
        <begin position="138"/>
        <end position="177"/>
    </location>
</feature>
<dbReference type="InterPro" id="IPR000488">
    <property type="entry name" value="Death_dom"/>
</dbReference>
<keyword evidence="8 13" id="KW-0472">Membrane</keyword>
<name>A0A9D3NMQ3_9TELE</name>
<keyword evidence="18" id="KW-1185">Reference proteome</keyword>
<comment type="subcellular location">
    <subcellularLocation>
        <location evidence="1">Cell membrane</location>
        <topology evidence="1">Single-pass membrane protein</topology>
    </subcellularLocation>
</comment>
<feature type="disulfide bond" evidence="11">
    <location>
        <begin position="139"/>
        <end position="154"/>
    </location>
</feature>
<comment type="caution">
    <text evidence="11">Lacks conserved residue(s) required for the propagation of feature annotation.</text>
</comment>
<dbReference type="Pfam" id="PF00020">
    <property type="entry name" value="TNFR_c6"/>
    <property type="match status" value="3"/>
</dbReference>
<dbReference type="GO" id="GO:0005035">
    <property type="term" value="F:death receptor activity"/>
    <property type="evidence" value="ECO:0007669"/>
    <property type="project" value="TreeGrafter"/>
</dbReference>
<feature type="repeat" description="TNFR-Cys" evidence="11">
    <location>
        <begin position="98"/>
        <end position="136"/>
    </location>
</feature>
<dbReference type="CDD" id="cd13416">
    <property type="entry name" value="TNFRSF16"/>
    <property type="match status" value="1"/>
</dbReference>
<evidence type="ECO:0000256" key="10">
    <source>
        <dbReference type="ARBA" id="ARBA00023180"/>
    </source>
</evidence>
<keyword evidence="10" id="KW-0325">Glycoprotein</keyword>
<feature type="disulfide bond" evidence="11">
    <location>
        <begin position="118"/>
        <end position="136"/>
    </location>
</feature>
<dbReference type="InterPro" id="IPR022325">
    <property type="entry name" value="TNFR_16"/>
</dbReference>
<dbReference type="InterPro" id="IPR052302">
    <property type="entry name" value="Neurotrophin_rcpt-DD"/>
</dbReference>
<dbReference type="PROSITE" id="PS00652">
    <property type="entry name" value="TNFR_NGFR_1"/>
    <property type="match status" value="2"/>
</dbReference>
<sequence>MYTVVLAAVFGVVGVFSAREVCKSGAYTTYGECCTQCPPGEGMVQPCGDSQTVCQPCLDSETFSENFSHTEKCMRCTNCSGLLRMEKPCTDTDDATCVCDYGYFMSQMTGKCQLCTACPLGSGVLRRCSPTQDTICETCIDDTFSDQESELNLCLPCTICEDSEELQHCTPVSDTVCQEMNLANTSSTPLSSLEPTEPLFDFTNFPPEGLPESTESMPTVGPETERLGLGDNLIPLYASIVPTVLLGLIAFIVIKRWKSCKHNKQDGSNRSGTENPSQTPSPEGEKLHSDSGISVDSQSLQEGQGLQQTVVKIDGGLSLPLHAREELEKLLDDEGPLENDWSSLAGLLGYEEESITSFGQEERPVRALLSDWASRDSASIDALCAALRKINREDLAQSIMPKSTATSVV</sequence>
<evidence type="ECO:0000259" key="16">
    <source>
        <dbReference type="PROSITE" id="PS50050"/>
    </source>
</evidence>
<dbReference type="GO" id="GO:0009986">
    <property type="term" value="C:cell surface"/>
    <property type="evidence" value="ECO:0007669"/>
    <property type="project" value="TreeGrafter"/>
</dbReference>
<gene>
    <name evidence="17" type="ORF">KOW79_011712</name>
</gene>
<dbReference type="GO" id="GO:0006915">
    <property type="term" value="P:apoptotic process"/>
    <property type="evidence" value="ECO:0007669"/>
    <property type="project" value="UniProtKB-KW"/>
</dbReference>
<dbReference type="Proteomes" id="UP000824219">
    <property type="component" value="Linkage Group LG13"/>
</dbReference>
<keyword evidence="3 13" id="KW-0812">Transmembrane</keyword>
<dbReference type="PANTHER" id="PTHR46605:SF3">
    <property type="entry name" value="TUMOR NECROSIS FACTOR RECEPTOR SUPERFAMILY MEMBER 16"/>
    <property type="match status" value="1"/>
</dbReference>
<feature type="repeat" description="TNFR-Cys" evidence="11">
    <location>
        <begin position="56"/>
        <end position="97"/>
    </location>
</feature>
<dbReference type="SMART" id="SM00208">
    <property type="entry name" value="TNFR"/>
    <property type="match status" value="4"/>
</dbReference>
<feature type="domain" description="TNFR-Cys" evidence="16">
    <location>
        <begin position="56"/>
        <end position="97"/>
    </location>
</feature>
<dbReference type="CDD" id="cd08311">
    <property type="entry name" value="Death_p75NR"/>
    <property type="match status" value="1"/>
</dbReference>
<evidence type="ECO:0000256" key="6">
    <source>
        <dbReference type="ARBA" id="ARBA00022737"/>
    </source>
</evidence>
<feature type="transmembrane region" description="Helical" evidence="13">
    <location>
        <begin position="234"/>
        <end position="254"/>
    </location>
</feature>
<dbReference type="PROSITE" id="PS50017">
    <property type="entry name" value="DEATH_DOMAIN"/>
    <property type="match status" value="1"/>
</dbReference>
<dbReference type="SUPFAM" id="SSF57586">
    <property type="entry name" value="TNF receptor-like"/>
    <property type="match status" value="3"/>
</dbReference>
<evidence type="ECO:0000256" key="7">
    <source>
        <dbReference type="ARBA" id="ARBA00022989"/>
    </source>
</evidence>
<evidence type="ECO:0000256" key="9">
    <source>
        <dbReference type="ARBA" id="ARBA00023157"/>
    </source>
</evidence>
<dbReference type="Gene3D" id="6.10.250.1780">
    <property type="match status" value="1"/>
</dbReference>
<dbReference type="Pfam" id="PF18422">
    <property type="entry name" value="TNFR_16_TM"/>
    <property type="match status" value="1"/>
</dbReference>
<evidence type="ECO:0000256" key="8">
    <source>
        <dbReference type="ARBA" id="ARBA00023136"/>
    </source>
</evidence>
<keyword evidence="9 11" id="KW-1015">Disulfide bond</keyword>
<feature type="chain" id="PRO_5039433382" description="Tumor necrosis factor receptor superfamily member 16" evidence="14">
    <location>
        <begin position="19"/>
        <end position="409"/>
    </location>
</feature>
<protein>
    <recommendedName>
        <fullName evidence="19">Tumor necrosis factor receptor superfamily member 16</fullName>
    </recommendedName>
</protein>
<dbReference type="PANTHER" id="PTHR46605">
    <property type="entry name" value="TUMOR NECROSIS FACTOR RECEPTOR"/>
    <property type="match status" value="1"/>
</dbReference>
<dbReference type="Pfam" id="PF00531">
    <property type="entry name" value="Death"/>
    <property type="match status" value="1"/>
</dbReference>
<evidence type="ECO:0000256" key="11">
    <source>
        <dbReference type="PROSITE-ProRule" id="PRU00206"/>
    </source>
</evidence>
<evidence type="ECO:0000256" key="2">
    <source>
        <dbReference type="ARBA" id="ARBA00022475"/>
    </source>
</evidence>
<feature type="compositionally biased region" description="Polar residues" evidence="12">
    <location>
        <begin position="266"/>
        <end position="281"/>
    </location>
</feature>
<dbReference type="PROSITE" id="PS50050">
    <property type="entry name" value="TNFR_NGFR_2"/>
    <property type="match status" value="4"/>
</dbReference>
<evidence type="ECO:0000313" key="17">
    <source>
        <dbReference type="EMBL" id="KAG7325396.1"/>
    </source>
</evidence>
<reference evidence="17 18" key="1">
    <citation type="submission" date="2021-06" db="EMBL/GenBank/DDBJ databases">
        <title>Chromosome-level genome assembly of the red-tail catfish (Hemibagrus wyckioides).</title>
        <authorList>
            <person name="Shao F."/>
        </authorList>
    </citation>
    <scope>NUCLEOTIDE SEQUENCE [LARGE SCALE GENOMIC DNA]</scope>
    <source>
        <strain evidence="17">EC202008001</strain>
        <tissue evidence="17">Blood</tissue>
    </source>
</reference>
<evidence type="ECO:0000259" key="15">
    <source>
        <dbReference type="PROSITE" id="PS50017"/>
    </source>
</evidence>
<feature type="disulfide bond" evidence="11">
    <location>
        <begin position="115"/>
        <end position="128"/>
    </location>
</feature>
<feature type="repeat" description="TNFR-Cys" evidence="11">
    <location>
        <begin position="138"/>
        <end position="177"/>
    </location>
</feature>
<dbReference type="InterPro" id="IPR034046">
    <property type="entry name" value="TNFRSF16_N"/>
</dbReference>
<dbReference type="GO" id="GO:0005886">
    <property type="term" value="C:plasma membrane"/>
    <property type="evidence" value="ECO:0007669"/>
    <property type="project" value="UniProtKB-SubCell"/>
</dbReference>
<evidence type="ECO:0000256" key="3">
    <source>
        <dbReference type="ARBA" id="ARBA00022692"/>
    </source>
</evidence>
<feature type="disulfide bond" evidence="11">
    <location>
        <begin position="34"/>
        <end position="47"/>
    </location>
</feature>
<comment type="caution">
    <text evidence="17">The sequence shown here is derived from an EMBL/GenBank/DDBJ whole genome shotgun (WGS) entry which is preliminary data.</text>
</comment>
<dbReference type="GO" id="GO:0048406">
    <property type="term" value="F:nerve growth factor binding"/>
    <property type="evidence" value="ECO:0007669"/>
    <property type="project" value="TreeGrafter"/>
</dbReference>
<evidence type="ECO:0000313" key="18">
    <source>
        <dbReference type="Proteomes" id="UP000824219"/>
    </source>
</evidence>
<evidence type="ECO:0000256" key="5">
    <source>
        <dbReference type="ARBA" id="ARBA00022729"/>
    </source>
</evidence>
<keyword evidence="5 14" id="KW-0732">Signal</keyword>
<evidence type="ECO:0000256" key="1">
    <source>
        <dbReference type="ARBA" id="ARBA00004162"/>
    </source>
</evidence>
<dbReference type="PRINTS" id="PR01966">
    <property type="entry name" value="TNFACTORR16"/>
</dbReference>
<dbReference type="OrthoDB" id="10048028at2759"/>
<dbReference type="InterPro" id="IPR011029">
    <property type="entry name" value="DEATH-like_dom_sf"/>
</dbReference>
<dbReference type="Gene3D" id="1.10.533.10">
    <property type="entry name" value="Death Domain, Fas"/>
    <property type="match status" value="1"/>
</dbReference>
<accession>A0A9D3NMQ3</accession>
<organism evidence="17 18">
    <name type="scientific">Hemibagrus wyckioides</name>
    <dbReference type="NCBI Taxonomy" id="337641"/>
    <lineage>
        <taxon>Eukaryota</taxon>
        <taxon>Metazoa</taxon>
        <taxon>Chordata</taxon>
        <taxon>Craniata</taxon>
        <taxon>Vertebrata</taxon>
        <taxon>Euteleostomi</taxon>
        <taxon>Actinopterygii</taxon>
        <taxon>Neopterygii</taxon>
        <taxon>Teleostei</taxon>
        <taxon>Ostariophysi</taxon>
        <taxon>Siluriformes</taxon>
        <taxon>Bagridae</taxon>
        <taxon>Hemibagrus</taxon>
    </lineage>
</organism>
<keyword evidence="2" id="KW-1003">Cell membrane</keyword>
<proteinExistence type="predicted"/>
<evidence type="ECO:0000256" key="4">
    <source>
        <dbReference type="ARBA" id="ARBA00022703"/>
    </source>
</evidence>
<evidence type="ECO:0000256" key="13">
    <source>
        <dbReference type="SAM" id="Phobius"/>
    </source>
</evidence>
<feature type="region of interest" description="Disordered" evidence="12">
    <location>
        <begin position="262"/>
        <end position="301"/>
    </location>
</feature>
<dbReference type="FunFam" id="2.10.50.10:FF:000013">
    <property type="entry name" value="Tumor necrosis factor receptor superfamily member 16"/>
    <property type="match status" value="1"/>
</dbReference>
<dbReference type="GO" id="GO:0007266">
    <property type="term" value="P:Rho protein signal transduction"/>
    <property type="evidence" value="ECO:0007669"/>
    <property type="project" value="TreeGrafter"/>
</dbReference>
<dbReference type="SMART" id="SM00005">
    <property type="entry name" value="DEATH"/>
    <property type="match status" value="1"/>
</dbReference>
<keyword evidence="6" id="KW-0677">Repeat</keyword>
<dbReference type="InterPro" id="IPR041448">
    <property type="entry name" value="TNFR16_TM"/>
</dbReference>
<dbReference type="SUPFAM" id="SSF47986">
    <property type="entry name" value="DEATH domain"/>
    <property type="match status" value="1"/>
</dbReference>
<dbReference type="Gene3D" id="2.10.50.10">
    <property type="entry name" value="Tumor Necrosis Factor Receptor, subunit A, domain 2"/>
    <property type="match status" value="3"/>
</dbReference>
<feature type="domain" description="TNFR-Cys" evidence="16">
    <location>
        <begin position="21"/>
        <end position="54"/>
    </location>
</feature>
<evidence type="ECO:0000256" key="12">
    <source>
        <dbReference type="SAM" id="MobiDB-lite"/>
    </source>
</evidence>
<feature type="disulfide bond" evidence="11">
    <location>
        <begin position="79"/>
        <end position="97"/>
    </location>
</feature>
<feature type="domain" description="TNFR-Cys" evidence="16">
    <location>
        <begin position="98"/>
        <end position="136"/>
    </location>
</feature>
<feature type="repeat" description="TNFR-Cys" evidence="11">
    <location>
        <begin position="21"/>
        <end position="54"/>
    </location>
</feature>
<dbReference type="GO" id="GO:0015026">
    <property type="term" value="F:coreceptor activity"/>
    <property type="evidence" value="ECO:0007669"/>
    <property type="project" value="TreeGrafter"/>
</dbReference>
<dbReference type="InterPro" id="IPR001368">
    <property type="entry name" value="TNFR/NGFR_Cys_rich_reg"/>
</dbReference>
<keyword evidence="4" id="KW-0053">Apoptosis</keyword>
<feature type="disulfide bond" evidence="11">
    <location>
        <begin position="76"/>
        <end position="89"/>
    </location>
</feature>
<dbReference type="AlphaFoldDB" id="A0A9D3NMQ3"/>
<dbReference type="EMBL" id="JAHKSW010000013">
    <property type="protein sequence ID" value="KAG7325396.1"/>
    <property type="molecule type" value="Genomic_DNA"/>
</dbReference>
<evidence type="ECO:0000256" key="14">
    <source>
        <dbReference type="SAM" id="SignalP"/>
    </source>
</evidence>
<feature type="domain" description="Death" evidence="15">
    <location>
        <begin position="340"/>
        <end position="403"/>
    </location>
</feature>
<evidence type="ECO:0008006" key="19">
    <source>
        <dbReference type="Google" id="ProtNLM"/>
    </source>
</evidence>
<feature type="signal peptide" evidence="14">
    <location>
        <begin position="1"/>
        <end position="18"/>
    </location>
</feature>